<dbReference type="Proteomes" id="UP000251144">
    <property type="component" value="Unassembled WGS sequence"/>
</dbReference>
<name>A0A329TQM6_9FIRM</name>
<evidence type="ECO:0000256" key="1">
    <source>
        <dbReference type="SAM" id="Phobius"/>
    </source>
</evidence>
<keyword evidence="1" id="KW-1133">Transmembrane helix</keyword>
<keyword evidence="1" id="KW-0472">Membrane</keyword>
<gene>
    <name evidence="3" type="ORF">C4N26_13020</name>
</gene>
<evidence type="ECO:0000313" key="3">
    <source>
        <dbReference type="EMBL" id="RAW51792.1"/>
    </source>
</evidence>
<evidence type="ECO:0000259" key="2">
    <source>
        <dbReference type="Pfam" id="PF14020"/>
    </source>
</evidence>
<accession>A0A329TQM6</accession>
<dbReference type="InterPro" id="IPR025330">
    <property type="entry name" value="DUF4236"/>
</dbReference>
<reference evidence="3 4" key="1">
    <citation type="submission" date="2018-02" db="EMBL/GenBank/DDBJ databases">
        <title>Complete genome sequencing of Faecalibacterium prausnitzii strains isolated from the human gut.</title>
        <authorList>
            <person name="Fitzgerald B.C."/>
            <person name="Shkoporov A.N."/>
            <person name="Ross P.R."/>
            <person name="Hill C."/>
        </authorList>
    </citation>
    <scope>NUCLEOTIDE SEQUENCE [LARGE SCALE GENOMIC DNA]</scope>
    <source>
        <strain evidence="3 4">APC942/32-1</strain>
    </source>
</reference>
<organism evidence="3 4">
    <name type="scientific">Faecalibacterium prausnitzii</name>
    <dbReference type="NCBI Taxonomy" id="853"/>
    <lineage>
        <taxon>Bacteria</taxon>
        <taxon>Bacillati</taxon>
        <taxon>Bacillota</taxon>
        <taxon>Clostridia</taxon>
        <taxon>Eubacteriales</taxon>
        <taxon>Oscillospiraceae</taxon>
        <taxon>Faecalibacterium</taxon>
    </lineage>
</organism>
<sequence length="341" mass="38912">MGFRYRKSIRLGGGFRINISGSGIGYSWGVPGYRITKTANGKIRQTASIPGTGLSYSTEESLHKSARRNTAKESPYIDTEVIQSVDRENYKDSDFKALMKKIRRTRFLNKASLIIGSIGLLAFIVLHTPQRLFLTIFSFAVFFYVHYVAPVKLEYDFTDEQRAAYEEWYTAWRKLFACDTVYYVPETYTNSNAREHGGAEKTISEEKVLGMPNLPYYLRTNVPVFSVALNQRESFYIFPDKIFYIHNKNISAYDIAEVSFEVDSTNYVTDEAHLPADSKVVGNTWLNVNSDGSPDRRYKHNMPCLICEFGKLRISSDTGLDVLFLLSNADNVEQFKSILPQ</sequence>
<dbReference type="EMBL" id="PRLB01000016">
    <property type="protein sequence ID" value="RAW51792.1"/>
    <property type="molecule type" value="Genomic_DNA"/>
</dbReference>
<feature type="transmembrane region" description="Helical" evidence="1">
    <location>
        <begin position="107"/>
        <end position="126"/>
    </location>
</feature>
<evidence type="ECO:0000313" key="4">
    <source>
        <dbReference type="Proteomes" id="UP000251144"/>
    </source>
</evidence>
<dbReference type="OrthoDB" id="983149at2"/>
<keyword evidence="1" id="KW-0812">Transmembrane</keyword>
<dbReference type="Pfam" id="PF14020">
    <property type="entry name" value="DUF4236"/>
    <property type="match status" value="1"/>
</dbReference>
<proteinExistence type="predicted"/>
<dbReference type="RefSeq" id="WP_158401665.1">
    <property type="nucleotide sequence ID" value="NZ_PRLB01000016.1"/>
</dbReference>
<feature type="domain" description="DUF4236" evidence="2">
    <location>
        <begin position="3"/>
        <end position="57"/>
    </location>
</feature>
<protein>
    <recommendedName>
        <fullName evidence="2">DUF4236 domain-containing protein</fullName>
    </recommendedName>
</protein>
<dbReference type="AlphaFoldDB" id="A0A329TQM6"/>
<comment type="caution">
    <text evidence="3">The sequence shown here is derived from an EMBL/GenBank/DDBJ whole genome shotgun (WGS) entry which is preliminary data.</text>
</comment>